<keyword evidence="4" id="KW-1185">Reference proteome</keyword>
<comment type="caution">
    <text evidence="3">The sequence shown here is derived from an EMBL/GenBank/DDBJ whole genome shotgun (WGS) entry which is preliminary data.</text>
</comment>
<evidence type="ECO:0000256" key="1">
    <source>
        <dbReference type="SAM" id="Coils"/>
    </source>
</evidence>
<evidence type="ECO:0008006" key="5">
    <source>
        <dbReference type="Google" id="ProtNLM"/>
    </source>
</evidence>
<proteinExistence type="predicted"/>
<dbReference type="EMBL" id="JBAMIC010000437">
    <property type="protein sequence ID" value="KAK7089827.1"/>
    <property type="molecule type" value="Genomic_DNA"/>
</dbReference>
<feature type="signal peptide" evidence="2">
    <location>
        <begin position="1"/>
        <end position="16"/>
    </location>
</feature>
<keyword evidence="2" id="KW-0732">Signal</keyword>
<evidence type="ECO:0000313" key="4">
    <source>
        <dbReference type="Proteomes" id="UP001374579"/>
    </source>
</evidence>
<dbReference type="PANTHER" id="PTHR24024">
    <property type="entry name" value="PULMONARY SURFACTANT-ASSOCIATED PROTEIN A"/>
    <property type="match status" value="1"/>
</dbReference>
<evidence type="ECO:0000313" key="3">
    <source>
        <dbReference type="EMBL" id="KAK7089827.1"/>
    </source>
</evidence>
<organism evidence="3 4">
    <name type="scientific">Littorina saxatilis</name>
    <dbReference type="NCBI Taxonomy" id="31220"/>
    <lineage>
        <taxon>Eukaryota</taxon>
        <taxon>Metazoa</taxon>
        <taxon>Spiralia</taxon>
        <taxon>Lophotrochozoa</taxon>
        <taxon>Mollusca</taxon>
        <taxon>Gastropoda</taxon>
        <taxon>Caenogastropoda</taxon>
        <taxon>Littorinimorpha</taxon>
        <taxon>Littorinoidea</taxon>
        <taxon>Littorinidae</taxon>
        <taxon>Littorina</taxon>
    </lineage>
</organism>
<feature type="coiled-coil region" evidence="1">
    <location>
        <begin position="64"/>
        <end position="91"/>
    </location>
</feature>
<gene>
    <name evidence="3" type="ORF">V1264_024493</name>
</gene>
<dbReference type="Proteomes" id="UP001374579">
    <property type="component" value="Unassembled WGS sequence"/>
</dbReference>
<dbReference type="InterPro" id="IPR051077">
    <property type="entry name" value="Ca-dependent_lectin"/>
</dbReference>
<dbReference type="GO" id="GO:0005615">
    <property type="term" value="C:extracellular space"/>
    <property type="evidence" value="ECO:0007669"/>
    <property type="project" value="TreeGrafter"/>
</dbReference>
<keyword evidence="1" id="KW-0175">Coiled coil</keyword>
<sequence>MTAIFLLCLAVSSVSCTPLKTQTSSDERLERSDDNVFSVKEETEDLSAVKLPARSQERKRASTVEQHTEEIDQLRRSLRSLEDNLRTKRGAGEGSTFVRWGRKTCPSGTSTVYVGIAGGKQHNKKGSGTNRLCLTKSPVFDYTSLVKDQYGLVYGAEYQYIGSHHDHNVPCSVCLVPKAATIMVPGTKYCPSGWTRQYYGHLTSAQYYDHYATEYVCLDNFREDEDSGYTNEDGLLFYYVIARCGSLPCPPYRQSKVITCAVCSK</sequence>
<protein>
    <recommendedName>
        <fullName evidence="5">Short-chain collagen C4-like</fullName>
    </recommendedName>
</protein>
<feature type="chain" id="PRO_5042966833" description="Short-chain collagen C4-like" evidence="2">
    <location>
        <begin position="17"/>
        <end position="265"/>
    </location>
</feature>
<name>A0AAN9AMU0_9CAEN</name>
<accession>A0AAN9AMU0</accession>
<reference evidence="3 4" key="1">
    <citation type="submission" date="2024-02" db="EMBL/GenBank/DDBJ databases">
        <title>Chromosome-scale genome assembly of the rough periwinkle Littorina saxatilis.</title>
        <authorList>
            <person name="De Jode A."/>
            <person name="Faria R."/>
            <person name="Formenti G."/>
            <person name="Sims Y."/>
            <person name="Smith T.P."/>
            <person name="Tracey A."/>
            <person name="Wood J.M.D."/>
            <person name="Zagrodzka Z.B."/>
            <person name="Johannesson K."/>
            <person name="Butlin R.K."/>
            <person name="Leder E.H."/>
        </authorList>
    </citation>
    <scope>NUCLEOTIDE SEQUENCE [LARGE SCALE GENOMIC DNA]</scope>
    <source>
        <strain evidence="3">Snail1</strain>
        <tissue evidence="3">Muscle</tissue>
    </source>
</reference>
<dbReference type="PANTHER" id="PTHR24024:SF18">
    <property type="entry name" value="SHORT-CHAIN COLLAGEN C4-LIKE"/>
    <property type="match status" value="1"/>
</dbReference>
<evidence type="ECO:0000256" key="2">
    <source>
        <dbReference type="SAM" id="SignalP"/>
    </source>
</evidence>
<dbReference type="AlphaFoldDB" id="A0AAN9AMU0"/>